<keyword evidence="1" id="KW-1133">Transmembrane helix</keyword>
<dbReference type="InterPro" id="IPR036691">
    <property type="entry name" value="Endo/exonu/phosph_ase_sf"/>
</dbReference>
<reference evidence="3" key="1">
    <citation type="submission" date="2017-02" db="EMBL/GenBank/DDBJ databases">
        <authorList>
            <person name="Varghese N."/>
            <person name="Submissions S."/>
        </authorList>
    </citation>
    <scope>NUCLEOTIDE SEQUENCE [LARGE SCALE GENOMIC DNA]</scope>
    <source>
        <strain evidence="3">R11H</strain>
    </source>
</reference>
<dbReference type="EMBL" id="FUYP01000015">
    <property type="protein sequence ID" value="SKB72702.1"/>
    <property type="molecule type" value="Genomic_DNA"/>
</dbReference>
<dbReference type="GO" id="GO:0004519">
    <property type="term" value="F:endonuclease activity"/>
    <property type="evidence" value="ECO:0007669"/>
    <property type="project" value="UniProtKB-KW"/>
</dbReference>
<accession>A0A1T5DLW2</accession>
<dbReference type="SUPFAM" id="SSF56219">
    <property type="entry name" value="DNase I-like"/>
    <property type="match status" value="1"/>
</dbReference>
<evidence type="ECO:0000256" key="1">
    <source>
        <dbReference type="SAM" id="Phobius"/>
    </source>
</evidence>
<sequence length="377" mass="40292">MDRTERRIGPALARAAAIFALAAFLLWAMLPNGDAARIERHAPCYDPARLPPVIERSDGQRAMRLSILLYNVEGLPFPARLERKGQLNRIAGWLERRRAAGQAPDIVFLHKAFTPAASAITAAGGYDWILPGPSRDLKRSPAAAAPRPAGYDAGARWFKGEGVGKWLDSGLYIATDLPLLVLHTAPFSSGACAGYDCLANKGGMVATLIIPGVPEPIRLFNTHRNSREPSGVAIARAEAAHRIQTMENDRLLAQTMAGPIIAAGDFNMRRAGDRTGRFASDIGFRLIAPQSGDGMAARPAAMSDESAWAALQDLIGVASGAKVEIAPLAVTSLFDGTRGPRLSDHNATYAVVELRWRGDTPSLAHFAPPPCSEPKGI</sequence>
<name>A0A1T5DLW2_9SPHN</name>
<dbReference type="AlphaFoldDB" id="A0A1T5DLW2"/>
<evidence type="ECO:0000313" key="2">
    <source>
        <dbReference type="EMBL" id="SKB72702.1"/>
    </source>
</evidence>
<organism evidence="2 3">
    <name type="scientific">Sphingopyxis flava</name>
    <dbReference type="NCBI Taxonomy" id="1507287"/>
    <lineage>
        <taxon>Bacteria</taxon>
        <taxon>Pseudomonadati</taxon>
        <taxon>Pseudomonadota</taxon>
        <taxon>Alphaproteobacteria</taxon>
        <taxon>Sphingomonadales</taxon>
        <taxon>Sphingomonadaceae</taxon>
        <taxon>Sphingopyxis</taxon>
    </lineage>
</organism>
<keyword evidence="2" id="KW-0378">Hydrolase</keyword>
<dbReference type="GO" id="GO:0004527">
    <property type="term" value="F:exonuclease activity"/>
    <property type="evidence" value="ECO:0007669"/>
    <property type="project" value="UniProtKB-KW"/>
</dbReference>
<dbReference type="OrthoDB" id="7181414at2"/>
<keyword evidence="1" id="KW-0812">Transmembrane</keyword>
<keyword evidence="3" id="KW-1185">Reference proteome</keyword>
<keyword evidence="2" id="KW-0255">Endonuclease</keyword>
<keyword evidence="2" id="KW-0269">Exonuclease</keyword>
<proteinExistence type="predicted"/>
<dbReference type="Gene3D" id="3.60.10.10">
    <property type="entry name" value="Endonuclease/exonuclease/phosphatase"/>
    <property type="match status" value="1"/>
</dbReference>
<protein>
    <submittedName>
        <fullName evidence="2">Endonuclease/Exonuclease/phosphatase family protein</fullName>
    </submittedName>
</protein>
<keyword evidence="2" id="KW-0540">Nuclease</keyword>
<dbReference type="RefSeq" id="WP_139375783.1">
    <property type="nucleotide sequence ID" value="NZ_FUYP01000015.1"/>
</dbReference>
<evidence type="ECO:0000313" key="3">
    <source>
        <dbReference type="Proteomes" id="UP000190044"/>
    </source>
</evidence>
<feature type="transmembrane region" description="Helical" evidence="1">
    <location>
        <begin position="12"/>
        <end position="30"/>
    </location>
</feature>
<dbReference type="Proteomes" id="UP000190044">
    <property type="component" value="Unassembled WGS sequence"/>
</dbReference>
<gene>
    <name evidence="2" type="ORF">SAMN06295937_101550</name>
</gene>
<keyword evidence="1" id="KW-0472">Membrane</keyword>